<gene>
    <name evidence="9" type="ORF">UMAG_02206</name>
</gene>
<evidence type="ECO:0000256" key="7">
    <source>
        <dbReference type="SAM" id="Coils"/>
    </source>
</evidence>
<keyword evidence="4" id="KW-0735">Signal-anchor</keyword>
<dbReference type="Gene3D" id="3.50.4.10">
    <property type="entry name" value="Hepatocyte Growth Factor"/>
    <property type="match status" value="1"/>
</dbReference>
<dbReference type="GeneID" id="23563008"/>
<comment type="similarity">
    <text evidence="2">Belongs to the glycosyltransferase 31 family. Beta3-Gal-T subfamily.</text>
</comment>
<evidence type="ECO:0000256" key="1">
    <source>
        <dbReference type="ARBA" id="ARBA00004606"/>
    </source>
</evidence>
<dbReference type="PANTHER" id="PTHR23033:SF47">
    <property type="entry name" value="APPLE DOMAIN-CONTAINING PROTEIN-RELATED"/>
    <property type="match status" value="1"/>
</dbReference>
<evidence type="ECO:0000256" key="8">
    <source>
        <dbReference type="SAM" id="Phobius"/>
    </source>
</evidence>
<evidence type="ECO:0000256" key="5">
    <source>
        <dbReference type="ARBA" id="ARBA00022989"/>
    </source>
</evidence>
<dbReference type="OMA" id="SPVWPKK"/>
<evidence type="ECO:0000256" key="4">
    <source>
        <dbReference type="ARBA" id="ARBA00022968"/>
    </source>
</evidence>
<dbReference type="InParanoid" id="A0A0D1E5M8"/>
<feature type="coiled-coil region" evidence="7">
    <location>
        <begin position="75"/>
        <end position="102"/>
    </location>
</feature>
<evidence type="ECO:0008006" key="11">
    <source>
        <dbReference type="Google" id="ProtNLM"/>
    </source>
</evidence>
<dbReference type="InterPro" id="IPR026050">
    <property type="entry name" value="C1GALT1/C1GALT1_chp1"/>
</dbReference>
<dbReference type="STRING" id="237631.A0A0D1E5M8"/>
<evidence type="ECO:0000313" key="9">
    <source>
        <dbReference type="EMBL" id="KIS69675.1"/>
    </source>
</evidence>
<evidence type="ECO:0000313" key="10">
    <source>
        <dbReference type="Proteomes" id="UP000000561"/>
    </source>
</evidence>
<dbReference type="AlphaFoldDB" id="A0A0D1E5M8"/>
<dbReference type="KEGG" id="uma:UMAG_02206"/>
<evidence type="ECO:0000256" key="3">
    <source>
        <dbReference type="ARBA" id="ARBA00022692"/>
    </source>
</evidence>
<organism evidence="9 10">
    <name type="scientific">Mycosarcoma maydis</name>
    <name type="common">Corn smut fungus</name>
    <name type="synonym">Ustilago maydis</name>
    <dbReference type="NCBI Taxonomy" id="5270"/>
    <lineage>
        <taxon>Eukaryota</taxon>
        <taxon>Fungi</taxon>
        <taxon>Dikarya</taxon>
        <taxon>Basidiomycota</taxon>
        <taxon>Ustilaginomycotina</taxon>
        <taxon>Ustilaginomycetes</taxon>
        <taxon>Ustilaginales</taxon>
        <taxon>Ustilaginaceae</taxon>
        <taxon>Mycosarcoma</taxon>
    </lineage>
</organism>
<proteinExistence type="inferred from homology"/>
<protein>
    <recommendedName>
        <fullName evidence="11">Glycosyltransferase family 31 protein</fullName>
    </recommendedName>
</protein>
<name>A0A0D1E5M8_MYCMD</name>
<reference evidence="9 10" key="1">
    <citation type="journal article" date="2006" name="Nature">
        <title>Insights from the genome of the biotrophic fungal plant pathogen Ustilago maydis.</title>
        <authorList>
            <person name="Kamper J."/>
            <person name="Kahmann R."/>
            <person name="Bolker M."/>
            <person name="Ma L.J."/>
            <person name="Brefort T."/>
            <person name="Saville B.J."/>
            <person name="Banuett F."/>
            <person name="Kronstad J.W."/>
            <person name="Gold S.E."/>
            <person name="Muller O."/>
            <person name="Perlin M.H."/>
            <person name="Wosten H.A."/>
            <person name="de Vries R."/>
            <person name="Ruiz-Herrera J."/>
            <person name="Reynaga-Pena C.G."/>
            <person name="Snetselaar K."/>
            <person name="McCann M."/>
            <person name="Perez-Martin J."/>
            <person name="Feldbrugge M."/>
            <person name="Basse C.W."/>
            <person name="Steinberg G."/>
            <person name="Ibeas J.I."/>
            <person name="Holloman W."/>
            <person name="Guzman P."/>
            <person name="Farman M."/>
            <person name="Stajich J.E."/>
            <person name="Sentandreu R."/>
            <person name="Gonzalez-Prieto J.M."/>
            <person name="Kennell J.C."/>
            <person name="Molina L."/>
            <person name="Schirawski J."/>
            <person name="Mendoza-Mendoza A."/>
            <person name="Greilinger D."/>
            <person name="Munch K."/>
            <person name="Rossel N."/>
            <person name="Scherer M."/>
            <person name="Vranes M."/>
            <person name="Ladendorf O."/>
            <person name="Vincon V."/>
            <person name="Fuchs U."/>
            <person name="Sandrock B."/>
            <person name="Meng S."/>
            <person name="Ho E.C."/>
            <person name="Cahill M.J."/>
            <person name="Boyce K.J."/>
            <person name="Klose J."/>
            <person name="Klosterman S.J."/>
            <person name="Deelstra H.J."/>
            <person name="Ortiz-Castellanos L."/>
            <person name="Li W."/>
            <person name="Sanchez-Alonso P."/>
            <person name="Schreier P.H."/>
            <person name="Hauser-Hahn I."/>
            <person name="Vaupel M."/>
            <person name="Koopmann E."/>
            <person name="Friedrich G."/>
            <person name="Voss H."/>
            <person name="Schluter T."/>
            <person name="Margolis J."/>
            <person name="Platt D."/>
            <person name="Swimmer C."/>
            <person name="Gnirke A."/>
            <person name="Chen F."/>
            <person name="Vysotskaia V."/>
            <person name="Mannhaupt G."/>
            <person name="Guldener U."/>
            <person name="Munsterkotter M."/>
            <person name="Haase D."/>
            <person name="Oesterheld M."/>
            <person name="Mewes H.W."/>
            <person name="Mauceli E.W."/>
            <person name="DeCaprio D."/>
            <person name="Wade C.M."/>
            <person name="Butler J."/>
            <person name="Young S."/>
            <person name="Jaffe D.B."/>
            <person name="Calvo S."/>
            <person name="Nusbaum C."/>
            <person name="Galagan J."/>
            <person name="Birren B.W."/>
        </authorList>
    </citation>
    <scope>NUCLEOTIDE SEQUENCE [LARGE SCALE GENOMIC DNA]</scope>
    <source>
        <strain evidence="10">DSM 14603 / FGSC 9021 / UM521</strain>
    </source>
</reference>
<evidence type="ECO:0000256" key="2">
    <source>
        <dbReference type="ARBA" id="ARBA00006462"/>
    </source>
</evidence>
<dbReference type="VEuPathDB" id="FungiDB:UMAG_02206"/>
<evidence type="ECO:0000256" key="6">
    <source>
        <dbReference type="ARBA" id="ARBA00023136"/>
    </source>
</evidence>
<keyword evidence="6 8" id="KW-0472">Membrane</keyword>
<sequence>MVNSRTSASSRTPHVVVTYQGDDEIADQQQHSLLLPDRATGASVGEKRQCRCWKRLVLVISILAIGIGIFEAAFHGKEAESLQAAKNKIHQLEQELSNKVKGGYNQVLATISHGTPSDHVPNGKEAGLSMDRDVQRVMGKSVIVLKTGASVLFERLPVQLLLAQSAFQPRLDDTSQSDQARPSMLVYSDSALQLGEFTVHDALANVSSFVRNNKEFSQQYTELHSLLDNDQDREWTATEFKDGWKLDKWKFLYMWQDAFRHHPDADWYIGYEADTFVFWKSLFKFLSQQDASREHIFGCGSILMRGNELFANGGCPYIMSGTLMRSTFGKDDKFASKFDSDVSTSCCGDAELSIALRKHASVPIDKLGDSGSRFQNQRPREILFDADKWCEPILNFHHLKPHEVAVWTQIEIDIRSKKRANQTILHSDVFDYIVTKPLKIALDTLAQNETSSHLLPTKQHWQAFTNADHGVRQARPVPDPDACQKQCLESNGCTTWLWSKPNNHDQHADCHMMHYAVRIGEPYNGAEQRTSGWIAKRIHEFQLQHRCNDPPAA</sequence>
<dbReference type="EMBL" id="CM003144">
    <property type="protein sequence ID" value="KIS69675.1"/>
    <property type="molecule type" value="Genomic_DNA"/>
</dbReference>
<dbReference type="Proteomes" id="UP000000561">
    <property type="component" value="Chromosome 5"/>
</dbReference>
<feature type="transmembrane region" description="Helical" evidence="8">
    <location>
        <begin position="56"/>
        <end position="74"/>
    </location>
</feature>
<keyword evidence="3 8" id="KW-0812">Transmembrane</keyword>
<dbReference type="Gene3D" id="3.90.550.50">
    <property type="match status" value="1"/>
</dbReference>
<accession>A0A0D1E5M8</accession>
<comment type="subcellular location">
    <subcellularLocation>
        <location evidence="1">Membrane</location>
        <topology evidence="1">Single-pass type II membrane protein</topology>
    </subcellularLocation>
</comment>
<dbReference type="eggNOG" id="KOG2246">
    <property type="taxonomic scope" value="Eukaryota"/>
</dbReference>
<keyword evidence="7" id="KW-0175">Coiled coil</keyword>
<keyword evidence="5 8" id="KW-1133">Transmembrane helix</keyword>
<dbReference type="PANTHER" id="PTHR23033">
    <property type="entry name" value="BETA1,3-GALACTOSYLTRANSFERASE"/>
    <property type="match status" value="1"/>
</dbReference>
<dbReference type="GO" id="GO:0016020">
    <property type="term" value="C:membrane"/>
    <property type="evidence" value="ECO:0007669"/>
    <property type="project" value="UniProtKB-SubCell"/>
</dbReference>
<dbReference type="RefSeq" id="XP_011388549.1">
    <property type="nucleotide sequence ID" value="XM_011390247.1"/>
</dbReference>
<dbReference type="OrthoDB" id="414175at2759"/>
<keyword evidence="10" id="KW-1185">Reference proteome</keyword>